<sequence>MAATSQRKERHVSKPEISVQLYSIHAQLDADLDGSLRRLFEIGLRTVEAFDFVRRADELKKSFDAYGLSAPTAHAILIENEGVATPDGLLSVPPAEEVFAAANTLGVQVVIDPFVAPSRWATADDVQRNAERLNASAKQAAEFGLKVGYHNHDHEFATQIDGRPALEVFAGLLDPAVLLEVDLYWATAGGADPVALLEKLGDRVIAVHIKDGPMRPGITAADMPSDQQPAGQGDVPLAAVLAANPELPYAVIEFDHYEGDIFDGIAQSYRFLTDTLG</sequence>
<dbReference type="SUPFAM" id="SSF51658">
    <property type="entry name" value="Xylose isomerase-like"/>
    <property type="match status" value="1"/>
</dbReference>
<dbReference type="EMBL" id="CP041692">
    <property type="protein sequence ID" value="QDP95743.1"/>
    <property type="molecule type" value="Genomic_DNA"/>
</dbReference>
<reference evidence="2 3" key="1">
    <citation type="submission" date="2019-07" db="EMBL/GenBank/DDBJ databases">
        <title>Microlunatus dokdonensis sp. nov. isolated from the rhizospheric soil of the wild plant Elymus tsukushiensis.</title>
        <authorList>
            <person name="Ghim S.-Y."/>
            <person name="Hwang Y.-J."/>
            <person name="Son J.-S."/>
            <person name="Shin J.-H."/>
        </authorList>
    </citation>
    <scope>NUCLEOTIDE SEQUENCE [LARGE SCALE GENOMIC DNA]</scope>
    <source>
        <strain evidence="2 3">KUDC0627</strain>
    </source>
</reference>
<dbReference type="OrthoDB" id="5182842at2"/>
<dbReference type="GO" id="GO:0016853">
    <property type="term" value="F:isomerase activity"/>
    <property type="evidence" value="ECO:0007669"/>
    <property type="project" value="UniProtKB-KW"/>
</dbReference>
<accession>A0A516PX41</accession>
<feature type="domain" description="Xylose isomerase-like TIM barrel" evidence="1">
    <location>
        <begin position="38"/>
        <end position="243"/>
    </location>
</feature>
<evidence type="ECO:0000313" key="2">
    <source>
        <dbReference type="EMBL" id="QDP95743.1"/>
    </source>
</evidence>
<dbReference type="AlphaFoldDB" id="A0A516PX41"/>
<dbReference type="PANTHER" id="PTHR12110">
    <property type="entry name" value="HYDROXYPYRUVATE ISOMERASE"/>
    <property type="match status" value="1"/>
</dbReference>
<keyword evidence="2" id="KW-0413">Isomerase</keyword>
<dbReference type="InterPro" id="IPR036237">
    <property type="entry name" value="Xyl_isomerase-like_sf"/>
</dbReference>
<proteinExistence type="predicted"/>
<evidence type="ECO:0000313" key="3">
    <source>
        <dbReference type="Proteomes" id="UP000319263"/>
    </source>
</evidence>
<organism evidence="2 3">
    <name type="scientific">Microlunatus elymi</name>
    <dbReference type="NCBI Taxonomy" id="2596828"/>
    <lineage>
        <taxon>Bacteria</taxon>
        <taxon>Bacillati</taxon>
        <taxon>Actinomycetota</taxon>
        <taxon>Actinomycetes</taxon>
        <taxon>Propionibacteriales</taxon>
        <taxon>Propionibacteriaceae</taxon>
        <taxon>Microlunatus</taxon>
    </lineage>
</organism>
<dbReference type="PANTHER" id="PTHR12110:SF41">
    <property type="entry name" value="INOSOSE DEHYDRATASE"/>
    <property type="match status" value="1"/>
</dbReference>
<protein>
    <submittedName>
        <fullName evidence="2">Sugar phosphate isomerase/epimerase</fullName>
    </submittedName>
</protein>
<keyword evidence="3" id="KW-1185">Reference proteome</keyword>
<dbReference type="KEGG" id="mik:FOE78_07375"/>
<evidence type="ECO:0000259" key="1">
    <source>
        <dbReference type="Pfam" id="PF01261"/>
    </source>
</evidence>
<dbReference type="Proteomes" id="UP000319263">
    <property type="component" value="Chromosome"/>
</dbReference>
<gene>
    <name evidence="2" type="ORF">FOE78_07375</name>
</gene>
<dbReference type="Gene3D" id="3.20.20.150">
    <property type="entry name" value="Divalent-metal-dependent TIM barrel enzymes"/>
    <property type="match status" value="1"/>
</dbReference>
<name>A0A516PX41_9ACTN</name>
<dbReference type="InterPro" id="IPR050312">
    <property type="entry name" value="IolE/XylAMocC-like"/>
</dbReference>
<dbReference type="Pfam" id="PF01261">
    <property type="entry name" value="AP_endonuc_2"/>
    <property type="match status" value="1"/>
</dbReference>
<dbReference type="InterPro" id="IPR013022">
    <property type="entry name" value="Xyl_isomerase-like_TIM-brl"/>
</dbReference>